<proteinExistence type="predicted"/>
<evidence type="ECO:0000313" key="2">
    <source>
        <dbReference type="EMBL" id="ABM39718.1"/>
    </source>
</evidence>
<protein>
    <submittedName>
        <fullName evidence="2">Uncharacterized protein</fullName>
    </submittedName>
</protein>
<dbReference type="Proteomes" id="UP000000644">
    <property type="component" value="Plasmid pPNAP02"/>
</dbReference>
<evidence type="ECO:0000256" key="1">
    <source>
        <dbReference type="SAM" id="MobiDB-lite"/>
    </source>
</evidence>
<gene>
    <name evidence="2" type="ordered locus">Pnap_4441</name>
</gene>
<dbReference type="EMBL" id="CP000531">
    <property type="protein sequence ID" value="ABM39718.1"/>
    <property type="molecule type" value="Genomic_DNA"/>
</dbReference>
<dbReference type="eggNOG" id="ENOG502Z8PV">
    <property type="taxonomic scope" value="Bacteria"/>
</dbReference>
<keyword evidence="2" id="KW-0614">Plasmid</keyword>
<keyword evidence="3" id="KW-1185">Reference proteome</keyword>
<sequence>MTNPRSLIHALHVHWDTIERLVVLGRDFPSFDPAQIADIIRRHSPGKSLDDCEAALRQMASYELLQVMPRGSALQINPLVLEFVRGLTREHELGLSAVLKARVDAIRSATGKLTEALQSRDSDQLRQAAAQLAELFRQIGRQLDQDRHAILELTERAKSKDANLPIGRRYSEVLAAFDDYVAPMAEMMDSGPAGTFYRHLEDAEHALDHAVETLTAQGALYTQRLSMRQVAFQAKELRRLGREVLKHCSDTLLPLREEIRQHNALSTAISQLLGRVRKRGLNATLGAADLPVWRRDMPRRVTVGDEVLSIMAQALHFEPATLAFPEEREDGAAAPMERVDEAAVLRRLRQDLPVSSLLQWLHQHFAKLSDGTLLRLYHQLIELREWDVTAADTPVVQRLHTLRVRHHPHALSRAGATAATAATAPTPPLTSSHQA</sequence>
<dbReference type="AlphaFoldDB" id="A1VVP0"/>
<reference evidence="3" key="1">
    <citation type="journal article" date="2009" name="Environ. Microbiol.">
        <title>The genome of Polaromonas naphthalenivorans strain CJ2, isolated from coal tar-contaminated sediment, reveals physiological and metabolic versatility and evolution through extensive horizontal gene transfer.</title>
        <authorList>
            <person name="Yagi J.M."/>
            <person name="Sims D."/>
            <person name="Brettin T."/>
            <person name="Bruce D."/>
            <person name="Madsen E.L."/>
        </authorList>
    </citation>
    <scope>NUCLEOTIDE SEQUENCE [LARGE SCALE GENOMIC DNA]</scope>
    <source>
        <strain evidence="3">CJ2</strain>
        <plasmid evidence="3">Plasmid pPNAP02</plasmid>
    </source>
</reference>
<feature type="region of interest" description="Disordered" evidence="1">
    <location>
        <begin position="410"/>
        <end position="435"/>
    </location>
</feature>
<organism evidence="2 3">
    <name type="scientific">Polaromonas naphthalenivorans (strain CJ2)</name>
    <dbReference type="NCBI Taxonomy" id="365044"/>
    <lineage>
        <taxon>Bacteria</taxon>
        <taxon>Pseudomonadati</taxon>
        <taxon>Pseudomonadota</taxon>
        <taxon>Betaproteobacteria</taxon>
        <taxon>Burkholderiales</taxon>
        <taxon>Comamonadaceae</taxon>
        <taxon>Polaromonas</taxon>
    </lineage>
</organism>
<geneLocation type="plasmid" evidence="2 3">
    <name>pPNAP02</name>
</geneLocation>
<accession>A1VVP0</accession>
<dbReference type="HOGENOM" id="CLU_764261_0_0_4"/>
<name>A1VVP0_POLNA</name>
<evidence type="ECO:0000313" key="3">
    <source>
        <dbReference type="Proteomes" id="UP000000644"/>
    </source>
</evidence>
<dbReference type="KEGG" id="pna:Pnap_4441"/>
<dbReference type="RefSeq" id="WP_011798247.1">
    <property type="nucleotide sequence ID" value="NC_008758.1"/>
</dbReference>